<feature type="binding site" evidence="3">
    <location>
        <begin position="84"/>
        <end position="85"/>
    </location>
    <ligand>
        <name>substrate</name>
    </ligand>
</feature>
<keyword evidence="2 3" id="KW-0378">Hydrolase</keyword>
<sequence>MVSQAVDLIVCEMASPSDTSEIDNLLSKDVDPKQIVAVVGKSAGTGSHDDFGRELADLSIRESIGRHLGASRDEVAERIPIVLSGGTFGVVTPHVTLIIRQLGEYGGNANRPDKHFVVGTALSEPILPEEIGRMGQIEKVATAVRQAQAAAGIQDPADVHHVLVKAPSLSRQSIDDAYARGKDVVTRDLGAGPDGSMCYSNDGSALGVALALKEVPEESLNDGVVRRNWEIFSRVASTSSGGEKTRAEVVLLGNSSDSLSKSRIGHGIFKHLADSGGLKDALRSAGLQFDCCPSDSEKARVVQVFAKLVIPGDGRVMGHRTTLLDDRDATKCIKSTGGALVASLTGHTAVYVSGGEPNSHQGPPGGSPVAAVVSHE</sequence>
<feature type="active site" evidence="3">
    <location>
        <position position="165"/>
    </location>
</feature>
<dbReference type="GO" id="GO:0016812">
    <property type="term" value="F:hydrolase activity, acting on carbon-nitrogen (but not peptide) bonds, in cyclic amides"/>
    <property type="evidence" value="ECO:0007669"/>
    <property type="project" value="UniProtKB-UniRule"/>
</dbReference>
<feature type="binding site" evidence="3">
    <location>
        <begin position="239"/>
        <end position="240"/>
    </location>
    <ligand>
        <name>substrate</name>
    </ligand>
</feature>
<feature type="disulfide bond" description="Interchain (with Cys-291)" evidence="3">
    <location>
        <position position="292"/>
    </location>
</feature>
<keyword evidence="6" id="KW-1185">Reference proteome</keyword>
<dbReference type="InterPro" id="IPR043008">
    <property type="entry name" value="AtzD/Barbiturase_RUA"/>
</dbReference>
<evidence type="ECO:0000313" key="5">
    <source>
        <dbReference type="EMBL" id="MBJ7600614.1"/>
    </source>
</evidence>
<dbReference type="Gene3D" id="3.30.1330.170">
    <property type="entry name" value="Cyanuric acid hydrolase/Barbiturase, RU A"/>
    <property type="match status" value="1"/>
</dbReference>
<evidence type="ECO:0000256" key="1">
    <source>
        <dbReference type="ARBA" id="ARBA00010947"/>
    </source>
</evidence>
<dbReference type="NCBIfam" id="TIGR02714">
    <property type="entry name" value="amido_AtzD_TrzD"/>
    <property type="match status" value="1"/>
</dbReference>
<dbReference type="HAMAP" id="MF_01989">
    <property type="entry name" value="Cyc_amidohydrol"/>
    <property type="match status" value="1"/>
</dbReference>
<feature type="active site" description="Nucleophile" evidence="3">
    <location>
        <position position="239"/>
    </location>
</feature>
<dbReference type="Proteomes" id="UP000612893">
    <property type="component" value="Unassembled WGS sequence"/>
</dbReference>
<dbReference type="Gene3D" id="3.30.1330.180">
    <property type="entry name" value="Cyanuric acid hydrolase/Barbiturase, RU B"/>
    <property type="match status" value="1"/>
</dbReference>
<dbReference type="EC" id="3.5.2.-" evidence="3"/>
<dbReference type="AlphaFoldDB" id="A0A934K839"/>
<evidence type="ECO:0000256" key="4">
    <source>
        <dbReference type="SAM" id="MobiDB-lite"/>
    </source>
</evidence>
<comment type="similarity">
    <text evidence="1 3">Belongs to the cyclic amide hydrolase (CyAH) family.</text>
</comment>
<protein>
    <recommendedName>
        <fullName evidence="3">Cyclic amide hydrolase</fullName>
        <shortName evidence="3">CyAH</shortName>
        <ecNumber evidence="3">3.5.2.-</ecNumber>
    </recommendedName>
    <alternativeName>
        <fullName evidence="3">Ring-opening amidohydrolase</fullName>
    </alternativeName>
</protein>
<organism evidence="5 6">
    <name type="scientific">Candidatus Nephthysia bennettiae</name>
    <dbReference type="NCBI Taxonomy" id="3127016"/>
    <lineage>
        <taxon>Bacteria</taxon>
        <taxon>Bacillati</taxon>
        <taxon>Candidatus Dormiibacterota</taxon>
        <taxon>Candidatus Dormibacteria</taxon>
        <taxon>Candidatus Dormibacterales</taxon>
        <taxon>Candidatus Dormibacteraceae</taxon>
        <taxon>Candidatus Nephthysia</taxon>
    </lineage>
</organism>
<comment type="subunit">
    <text evidence="3">Homotetramer; disulfide-linked. The disufides form between 2 monomers in the tetramer, such that each tetramer contains 2 sets of vicinal disulfides.</text>
</comment>
<feature type="region of interest" description="RU C" evidence="3">
    <location>
        <begin position="262"/>
        <end position="376"/>
    </location>
</feature>
<dbReference type="RefSeq" id="WP_338204526.1">
    <property type="nucleotide sequence ID" value="NZ_JAEKNR010000215.1"/>
</dbReference>
<feature type="binding site" evidence="3">
    <location>
        <position position="53"/>
    </location>
    <ligand>
        <name>substrate</name>
    </ligand>
</feature>
<proteinExistence type="inferred from homology"/>
<comment type="domain">
    <text evidence="3">The monomer structure is formed from three repeating units (RUs) that share the same structure as one another. The monomer and the active site possess nearly threefold rotational symmetry, to the extent that the active site possesses three potential Ser-Lys catalytic dyads, but one of the 3 active site surfaces varies in composition suggesting it is involved in confering substrate specificity.</text>
</comment>
<comment type="function">
    <text evidence="3">Cyclic amide hydrolase of unknown substrate specificity. Catalyzes the hydrolytic ring-opening of a cyclic amide. Does not act on cyanuric acid nor barbituric acid.</text>
</comment>
<comment type="caution">
    <text evidence="3">Lacks conserved residue(s) required for the propagation of feature annotation.</text>
</comment>
<dbReference type="Gene3D" id="3.30.1330.160">
    <property type="entry name" value="Cyanuric acid hydrolase/Barbituras, RU C"/>
    <property type="match status" value="1"/>
</dbReference>
<gene>
    <name evidence="5" type="ORF">JF922_21415</name>
</gene>
<feature type="region of interest" description="Disordered" evidence="4">
    <location>
        <begin position="352"/>
        <end position="376"/>
    </location>
</feature>
<feature type="region of interest" description="RU A" evidence="3">
    <location>
        <begin position="1"/>
        <end position="104"/>
    </location>
</feature>
<feature type="binding site" evidence="3">
    <location>
        <begin position="353"/>
        <end position="354"/>
    </location>
    <ligand>
        <name>substrate</name>
    </ligand>
</feature>
<dbReference type="InterPro" id="IPR014086">
    <property type="entry name" value="AtzD/Barbiturase"/>
</dbReference>
<feature type="binding site" evidence="3">
    <location>
        <position position="334"/>
    </location>
    <ligand>
        <name>substrate</name>
    </ligand>
</feature>
<feature type="disulfide bond" description="Interchain (with Cys-292)" evidence="3">
    <location>
        <position position="291"/>
    </location>
</feature>
<evidence type="ECO:0000313" key="6">
    <source>
        <dbReference type="Proteomes" id="UP000612893"/>
    </source>
</evidence>
<accession>A0A934K839</accession>
<dbReference type="InterPro" id="IPR043006">
    <property type="entry name" value="AtzD/Barbiturase_RUB"/>
</dbReference>
<dbReference type="Pfam" id="PF09663">
    <property type="entry name" value="Amido_AtzD_TrzD"/>
    <property type="match status" value="1"/>
</dbReference>
<dbReference type="InterPro" id="IPR043007">
    <property type="entry name" value="AtzD/Barbiturase_RUC"/>
</dbReference>
<dbReference type="EMBL" id="JAEKNR010000215">
    <property type="protein sequence ID" value="MBJ7600614.1"/>
    <property type="molecule type" value="Genomic_DNA"/>
</dbReference>
<comment type="caution">
    <text evidence="5">The sequence shown here is derived from an EMBL/GenBank/DDBJ whole genome shotgun (WGS) entry which is preliminary data.</text>
</comment>
<name>A0A934K839_9BACT</name>
<evidence type="ECO:0000256" key="2">
    <source>
        <dbReference type="ARBA" id="ARBA00022801"/>
    </source>
</evidence>
<reference evidence="5" key="1">
    <citation type="submission" date="2020-10" db="EMBL/GenBank/DDBJ databases">
        <title>Ca. Dormibacterota MAGs.</title>
        <authorList>
            <person name="Montgomery K."/>
        </authorList>
    </citation>
    <scope>NUCLEOTIDE SEQUENCE [LARGE SCALE GENOMIC DNA]</scope>
    <source>
        <strain evidence="5">SC8812_S17_10</strain>
    </source>
</reference>
<feature type="binding site" evidence="3">
    <location>
        <position position="201"/>
    </location>
    <ligand>
        <name>substrate</name>
    </ligand>
</feature>
<evidence type="ECO:0000256" key="3">
    <source>
        <dbReference type="HAMAP-Rule" id="MF_01989"/>
    </source>
</evidence>